<reference evidence="2 3" key="1">
    <citation type="submission" date="2018-06" db="EMBL/GenBank/DDBJ databases">
        <title>Genomic Encyclopedia of Type Strains, Phase III (KMG-III): the genomes of soil and plant-associated and newly described type strains.</title>
        <authorList>
            <person name="Whitman W."/>
        </authorList>
    </citation>
    <scope>NUCLEOTIDE SEQUENCE [LARGE SCALE GENOMIC DNA]</scope>
    <source>
        <strain evidence="2 3">CECT 7945</strain>
    </source>
</reference>
<feature type="signal peptide" evidence="1">
    <location>
        <begin position="1"/>
        <end position="19"/>
    </location>
</feature>
<sequence length="650" mass="74812">MKYLLLTLAFALTFNLSNGQDFRFGKISEAELQETFHQKDSATPAAILYRNEDISFFFSSNEGFMQRRKVHERIKIYNKDGFDWATKKIYLYQGSGQKESISTLKGFSYNLENGKIEKDKLRNDGKFTEDYSEFIKISSFTLPNVKEGTVIEYEYTVTSPRITIDDIVFQFSVPVNKLDVKISTPEYYIYNKQSNIRAKYQPYISESSVHTRTPFDYKINILEINEVDVPALREEAYSGNINNFRGKLAMELSVILNSNKIVSKSLSTTWEQVSKTIYDSPNFGAQLERFNIYKNDLEAALKGVEDDFEKAHLVEKLVKSKVKWNGSYGIYTQKGVRTAYKEGEGNDADINLMLISMLRSQGVNASPVLVSTRSNGIPVFPTRDGFNYVICSVQKGDEQLLLDATEQYTTNNILPRRALNWQGRLLESSKESSWVNLQPQRISTETSMLNVKINDDFSLTGNVAKQLTDYVAYFYRDRYSNVTTEEQIKSIEKGKGDIEIMELDVENAKDATQPIKLKYEYELSDAIDEVGDKLYFSPMLFLATKENPFKLEEREYPIDFVIPYSDRYMVNIMLPEGYVVESIPQSEAIQFKDANVKFTYLVQQNGQYLQLKAQLDIVNPLILPEDYKDFKTFYSKIVEKQAEQIVLTKA</sequence>
<dbReference type="OrthoDB" id="98874at2"/>
<dbReference type="Proteomes" id="UP000248054">
    <property type="component" value="Unassembled WGS sequence"/>
</dbReference>
<evidence type="ECO:0000313" key="2">
    <source>
        <dbReference type="EMBL" id="PYE80717.1"/>
    </source>
</evidence>
<dbReference type="Gene3D" id="3.10.620.30">
    <property type="match status" value="1"/>
</dbReference>
<evidence type="ECO:0000313" key="3">
    <source>
        <dbReference type="Proteomes" id="UP000248054"/>
    </source>
</evidence>
<evidence type="ECO:0000256" key="1">
    <source>
        <dbReference type="SAM" id="SignalP"/>
    </source>
</evidence>
<protein>
    <submittedName>
        <fullName evidence="2">Uncharacterized protein DUF3857</fullName>
    </submittedName>
</protein>
<gene>
    <name evidence="2" type="ORF">DFQ11_10484</name>
</gene>
<dbReference type="Gene3D" id="2.60.120.1130">
    <property type="match status" value="1"/>
</dbReference>
<keyword evidence="3" id="KW-1185">Reference proteome</keyword>
<dbReference type="AlphaFoldDB" id="A0A2V4YC52"/>
<feature type="chain" id="PRO_5015971669" evidence="1">
    <location>
        <begin position="20"/>
        <end position="650"/>
    </location>
</feature>
<dbReference type="RefSeq" id="WP_110475852.1">
    <property type="nucleotide sequence ID" value="NZ_BMWQ01000004.1"/>
</dbReference>
<proteinExistence type="predicted"/>
<name>A0A2V4YC52_9FLAO</name>
<keyword evidence="1" id="KW-0732">Signal</keyword>
<organism evidence="2 3">
    <name type="scientific">Winogradskyella epiphytica</name>
    <dbReference type="NCBI Taxonomy" id="262005"/>
    <lineage>
        <taxon>Bacteria</taxon>
        <taxon>Pseudomonadati</taxon>
        <taxon>Bacteroidota</taxon>
        <taxon>Flavobacteriia</taxon>
        <taxon>Flavobacteriales</taxon>
        <taxon>Flavobacteriaceae</taxon>
        <taxon>Winogradskyella</taxon>
    </lineage>
</organism>
<dbReference type="Gene3D" id="2.60.40.3140">
    <property type="match status" value="1"/>
</dbReference>
<comment type="caution">
    <text evidence="2">The sequence shown here is derived from an EMBL/GenBank/DDBJ whole genome shotgun (WGS) entry which is preliminary data.</text>
</comment>
<dbReference type="EMBL" id="QJTD01000004">
    <property type="protein sequence ID" value="PYE80717.1"/>
    <property type="molecule type" value="Genomic_DNA"/>
</dbReference>
<accession>A0A2V4YC52</accession>